<dbReference type="InterPro" id="IPR050352">
    <property type="entry name" value="ABCG_transporters"/>
</dbReference>
<dbReference type="InterPro" id="IPR013525">
    <property type="entry name" value="ABC2_TM"/>
</dbReference>
<reference evidence="13 14" key="1">
    <citation type="journal article" date="2019" name="Emerg. Microbes Infect.">
        <title>Comprehensive subspecies identification of 175 nontuberculous mycobacteria species based on 7547 genomic profiles.</title>
        <authorList>
            <person name="Matsumoto Y."/>
            <person name="Kinjo T."/>
            <person name="Motooka D."/>
            <person name="Nabeya D."/>
            <person name="Jung N."/>
            <person name="Uechi K."/>
            <person name="Horii T."/>
            <person name="Iida T."/>
            <person name="Fujita J."/>
            <person name="Nakamura S."/>
        </authorList>
    </citation>
    <scope>NUCLEOTIDE SEQUENCE [LARGE SCALE GENOMIC DNA]</scope>
    <source>
        <strain evidence="13 14">JCM 18565</strain>
    </source>
</reference>
<keyword evidence="3" id="KW-0597">Phosphoprotein</keyword>
<feature type="transmembrane region" description="Helical" evidence="10">
    <location>
        <begin position="623"/>
        <end position="642"/>
    </location>
</feature>
<dbReference type="InterPro" id="IPR000253">
    <property type="entry name" value="FHA_dom"/>
</dbReference>
<feature type="domain" description="FHA" evidence="11">
    <location>
        <begin position="24"/>
        <end position="72"/>
    </location>
</feature>
<comment type="subcellular location">
    <subcellularLocation>
        <location evidence="1">Membrane</location>
        <topology evidence="1">Multi-pass membrane protein</topology>
    </subcellularLocation>
</comment>
<feature type="compositionally biased region" description="Polar residues" evidence="9">
    <location>
        <begin position="145"/>
        <end position="179"/>
    </location>
</feature>
<dbReference type="Pfam" id="PF00498">
    <property type="entry name" value="FHA"/>
    <property type="match status" value="2"/>
</dbReference>
<dbReference type="EMBL" id="BLKX01000001">
    <property type="protein sequence ID" value="GFG80818.1"/>
    <property type="molecule type" value="Genomic_DNA"/>
</dbReference>
<comment type="caution">
    <text evidence="13">The sequence shown here is derived from an EMBL/GenBank/DDBJ whole genome shotgun (WGS) entry which is preliminary data.</text>
</comment>
<dbReference type="InterPro" id="IPR027417">
    <property type="entry name" value="P-loop_NTPase"/>
</dbReference>
<dbReference type="PANTHER" id="PTHR48041">
    <property type="entry name" value="ABC TRANSPORTER G FAMILY MEMBER 28"/>
    <property type="match status" value="1"/>
</dbReference>
<dbReference type="SUPFAM" id="SSF49879">
    <property type="entry name" value="SMAD/FHA domain"/>
    <property type="match status" value="2"/>
</dbReference>
<dbReference type="PROSITE" id="PS50006">
    <property type="entry name" value="FHA_DOMAIN"/>
    <property type="match status" value="2"/>
</dbReference>
<evidence type="ECO:0000313" key="13">
    <source>
        <dbReference type="EMBL" id="GFG80818.1"/>
    </source>
</evidence>
<dbReference type="CDD" id="cd00060">
    <property type="entry name" value="FHA"/>
    <property type="match status" value="1"/>
</dbReference>
<evidence type="ECO:0000259" key="12">
    <source>
        <dbReference type="PROSITE" id="PS50893"/>
    </source>
</evidence>
<evidence type="ECO:0000256" key="6">
    <source>
        <dbReference type="ARBA" id="ARBA00022840"/>
    </source>
</evidence>
<keyword evidence="4 10" id="KW-0812">Transmembrane</keyword>
<keyword evidence="5" id="KW-0547">Nucleotide-binding</keyword>
<organism evidence="13 14">
    <name type="scientific">Mycobacterium paragordonae</name>
    <dbReference type="NCBI Taxonomy" id="1389713"/>
    <lineage>
        <taxon>Bacteria</taxon>
        <taxon>Bacillati</taxon>
        <taxon>Actinomycetota</taxon>
        <taxon>Actinomycetes</taxon>
        <taxon>Mycobacteriales</taxon>
        <taxon>Mycobacteriaceae</taxon>
        <taxon>Mycobacterium</taxon>
    </lineage>
</organism>
<feature type="compositionally biased region" description="Pro residues" evidence="9">
    <location>
        <begin position="540"/>
        <end position="555"/>
    </location>
</feature>
<accession>A0ABQ1C8K6</accession>
<keyword evidence="6 13" id="KW-0067">ATP-binding</keyword>
<feature type="domain" description="ABC transporter" evidence="12">
    <location>
        <begin position="271"/>
        <end position="512"/>
    </location>
</feature>
<keyword evidence="7 10" id="KW-1133">Transmembrane helix</keyword>
<dbReference type="InterPro" id="IPR003439">
    <property type="entry name" value="ABC_transporter-like_ATP-bd"/>
</dbReference>
<evidence type="ECO:0000256" key="10">
    <source>
        <dbReference type="SAM" id="Phobius"/>
    </source>
</evidence>
<dbReference type="InterPro" id="IPR008984">
    <property type="entry name" value="SMAD_FHA_dom_sf"/>
</dbReference>
<feature type="transmembrane region" description="Helical" evidence="10">
    <location>
        <begin position="813"/>
        <end position="837"/>
    </location>
</feature>
<evidence type="ECO:0000256" key="9">
    <source>
        <dbReference type="SAM" id="MobiDB-lite"/>
    </source>
</evidence>
<evidence type="ECO:0000256" key="8">
    <source>
        <dbReference type="ARBA" id="ARBA00023136"/>
    </source>
</evidence>
<dbReference type="InterPro" id="IPR003593">
    <property type="entry name" value="AAA+_ATPase"/>
</dbReference>
<evidence type="ECO:0000313" key="14">
    <source>
        <dbReference type="Proteomes" id="UP000465240"/>
    </source>
</evidence>
<dbReference type="Pfam" id="PF00005">
    <property type="entry name" value="ABC_tran"/>
    <property type="match status" value="1"/>
</dbReference>
<protein>
    <submittedName>
        <fullName evidence="13">ABC transporter ATP-binding protein</fullName>
    </submittedName>
</protein>
<dbReference type="SUPFAM" id="SSF52540">
    <property type="entry name" value="P-loop containing nucleoside triphosphate hydrolases"/>
    <property type="match status" value="1"/>
</dbReference>
<feature type="transmembrane region" description="Helical" evidence="10">
    <location>
        <begin position="717"/>
        <end position="739"/>
    </location>
</feature>
<dbReference type="PROSITE" id="PS50893">
    <property type="entry name" value="ABC_TRANSPORTER_2"/>
    <property type="match status" value="1"/>
</dbReference>
<proteinExistence type="predicted"/>
<feature type="transmembrane region" description="Helical" evidence="10">
    <location>
        <begin position="746"/>
        <end position="766"/>
    </location>
</feature>
<evidence type="ECO:0000256" key="3">
    <source>
        <dbReference type="ARBA" id="ARBA00022553"/>
    </source>
</evidence>
<dbReference type="SMART" id="SM00382">
    <property type="entry name" value="AAA"/>
    <property type="match status" value="1"/>
</dbReference>
<dbReference type="GO" id="GO:0005524">
    <property type="term" value="F:ATP binding"/>
    <property type="evidence" value="ECO:0007669"/>
    <property type="project" value="UniProtKB-KW"/>
</dbReference>
<gene>
    <name evidence="13" type="ORF">MPRG_40940</name>
</gene>
<evidence type="ECO:0000259" key="11">
    <source>
        <dbReference type="PROSITE" id="PS50006"/>
    </source>
</evidence>
<dbReference type="Pfam" id="PF01061">
    <property type="entry name" value="ABC2_membrane"/>
    <property type="match status" value="1"/>
</dbReference>
<dbReference type="Gene3D" id="2.60.200.20">
    <property type="match status" value="2"/>
</dbReference>
<keyword evidence="14" id="KW-1185">Reference proteome</keyword>
<feature type="transmembrane region" description="Helical" evidence="10">
    <location>
        <begin position="663"/>
        <end position="692"/>
    </location>
</feature>
<keyword evidence="8 10" id="KW-0472">Membrane</keyword>
<feature type="domain" description="FHA" evidence="11">
    <location>
        <begin position="193"/>
        <end position="242"/>
    </location>
</feature>
<dbReference type="PANTHER" id="PTHR48041:SF139">
    <property type="entry name" value="PROTEIN SCARLET"/>
    <property type="match status" value="1"/>
</dbReference>
<feature type="transmembrane region" description="Helical" evidence="10">
    <location>
        <begin position="585"/>
        <end position="603"/>
    </location>
</feature>
<dbReference type="Proteomes" id="UP000465240">
    <property type="component" value="Unassembled WGS sequence"/>
</dbReference>
<sequence length="852" mass="91291">MGEIVGLVVRGGGRSWQVAPGRAWTVGRSGESDIQLDNPRISRVHAVFEPTESGWVLSNRSSNGMYVRGARVEQVLIDEEPVTVVLGSVTSGQEIELAPDAGQPVSIGEATTMVGQFPPLPLPLPLSSPPESLAKTTEIPLPPLSTASGQTASGQTAPWESTSGQTAPGQTASGQTASVRTPTAVHAIDQATVSIGRAPENTVVLHDLLVSRRHALLRRSSAGWELIDSHSANGTYVNGTRITRALIGPDDIVGIGHQLLHLSGDRLVEYIDTGDISYEAAHLHVETANGTVLLDDVSFVLPQRSLLAVVGPSGAGKSTLLGALTGFRPATTGTVRYDDRDLYDNYPELRHRIGFVPQDDILHTPLTVRRALNYAARLRFPQDVTATERQHRIDEVLTELGLAAHADQRIDSLSGGQRKRTSVALELLTKPSLLFLDEPTSGLDPGYEKSVMQTLRTLADDGRSVVVVTHNIAHLNMCDRLLVLAPGGRLAYFGPPQQALAYFGCTDFADLFILLENDTDTDWTTRYTNSPLHAAFTPTEHPPTTPTPTPTPANKPKPKAQQSPAAQFAILARRYLAVIAADRQYTLFLLALPLLLSLFTYAVPGDAGLSLANAITQQSKQPTQLLVLLIIGGALMGCAGSIREIVKEQAIYRREHGIGLSGGAYLASKLVVLGAISALQGLILGFLGVAFLPPPDDSLLLQSGSTDMLRHVGSAEIAAAVVAVTVVSMILGLLISALISNADRGMPLLVVVVMAQLVLCGGMFAVNDRIPLEQLAWLSPSRWAYAMAGSSLGVNYIRLTDPDPMWTHDRAHWLTALGMCAALGVVMVILLAARLYGLDRHRRARKRPRPFA</sequence>
<dbReference type="RefSeq" id="WP_120793636.1">
    <property type="nucleotide sequence ID" value="NZ_BLKX01000001.1"/>
</dbReference>
<evidence type="ECO:0000256" key="7">
    <source>
        <dbReference type="ARBA" id="ARBA00022989"/>
    </source>
</evidence>
<evidence type="ECO:0000256" key="1">
    <source>
        <dbReference type="ARBA" id="ARBA00004141"/>
    </source>
</evidence>
<dbReference type="SMART" id="SM00240">
    <property type="entry name" value="FHA"/>
    <property type="match status" value="2"/>
</dbReference>
<name>A0ABQ1C8K6_9MYCO</name>
<evidence type="ECO:0000256" key="4">
    <source>
        <dbReference type="ARBA" id="ARBA00022692"/>
    </source>
</evidence>
<feature type="region of interest" description="Disordered" evidence="9">
    <location>
        <begin position="533"/>
        <end position="560"/>
    </location>
</feature>
<dbReference type="Gene3D" id="3.40.50.300">
    <property type="entry name" value="P-loop containing nucleotide triphosphate hydrolases"/>
    <property type="match status" value="1"/>
</dbReference>
<evidence type="ECO:0000256" key="2">
    <source>
        <dbReference type="ARBA" id="ARBA00022448"/>
    </source>
</evidence>
<keyword evidence="2" id="KW-0813">Transport</keyword>
<evidence type="ECO:0000256" key="5">
    <source>
        <dbReference type="ARBA" id="ARBA00022741"/>
    </source>
</evidence>
<feature type="region of interest" description="Disordered" evidence="9">
    <location>
        <begin position="121"/>
        <end position="179"/>
    </location>
</feature>